<comment type="caution">
    <text evidence="1">The sequence shown here is derived from an EMBL/GenBank/DDBJ whole genome shotgun (WGS) entry which is preliminary data.</text>
</comment>
<protein>
    <recommendedName>
        <fullName evidence="3">Lipoprotein</fullName>
    </recommendedName>
</protein>
<dbReference type="Proteomes" id="UP000326570">
    <property type="component" value="Unassembled WGS sequence"/>
</dbReference>
<gene>
    <name evidence="1" type="ORF">F0P94_16975</name>
</gene>
<proteinExistence type="predicted"/>
<organism evidence="1 2">
    <name type="scientific">Adhaeribacter soli</name>
    <dbReference type="NCBI Taxonomy" id="2607655"/>
    <lineage>
        <taxon>Bacteria</taxon>
        <taxon>Pseudomonadati</taxon>
        <taxon>Bacteroidota</taxon>
        <taxon>Cytophagia</taxon>
        <taxon>Cytophagales</taxon>
        <taxon>Hymenobacteraceae</taxon>
        <taxon>Adhaeribacter</taxon>
    </lineage>
</organism>
<reference evidence="1 2" key="1">
    <citation type="submission" date="2019-09" db="EMBL/GenBank/DDBJ databases">
        <title>Genome sequence of Adhaeribacter sp. M2.</title>
        <authorList>
            <person name="Srinivasan S."/>
        </authorList>
    </citation>
    <scope>NUCLEOTIDE SEQUENCE [LARGE SCALE GENOMIC DNA]</scope>
    <source>
        <strain evidence="1 2">M2</strain>
    </source>
</reference>
<name>A0A5N1IK28_9BACT</name>
<dbReference type="RefSeq" id="WP_150905267.1">
    <property type="nucleotide sequence ID" value="NZ_VTWT01000011.1"/>
</dbReference>
<evidence type="ECO:0000313" key="2">
    <source>
        <dbReference type="Proteomes" id="UP000326570"/>
    </source>
</evidence>
<accession>A0A5N1IK28</accession>
<evidence type="ECO:0008006" key="3">
    <source>
        <dbReference type="Google" id="ProtNLM"/>
    </source>
</evidence>
<dbReference type="AlphaFoldDB" id="A0A5N1IK28"/>
<keyword evidence="2" id="KW-1185">Reference proteome</keyword>
<evidence type="ECO:0000313" key="1">
    <source>
        <dbReference type="EMBL" id="KAA9325629.1"/>
    </source>
</evidence>
<dbReference type="PROSITE" id="PS51257">
    <property type="entry name" value="PROKAR_LIPOPROTEIN"/>
    <property type="match status" value="1"/>
</dbReference>
<dbReference type="EMBL" id="VTWT01000011">
    <property type="protein sequence ID" value="KAA9325629.1"/>
    <property type="molecule type" value="Genomic_DNA"/>
</dbReference>
<sequence length="213" mass="22796">MIRRKLFPALALGILLLGSCKDEKATVKPATPATPVPTSDLYFVAKIDGADFMVEALKNNYGSGAGSSSGNSSGPWVEEQSLLLMNTVNQHVSGVLFVKTFANKPDVCSQIETMVKPGVYPFGKTVKGTGTPAKDGIVIVHTDANGKYWTSDFGTGDQTGSTFEVVEHIANNDGFSQRITKARFNCKLYDGQGNSKTLTNGEIRSRSVQCGHL</sequence>